<evidence type="ECO:0000313" key="3">
    <source>
        <dbReference type="Proteomes" id="UP001595075"/>
    </source>
</evidence>
<keyword evidence="3" id="KW-1185">Reference proteome</keyword>
<gene>
    <name evidence="2" type="ORF">VTL71DRAFT_14139</name>
</gene>
<dbReference type="EMBL" id="JAZHXI010000007">
    <property type="protein sequence ID" value="KAL2069460.1"/>
    <property type="molecule type" value="Genomic_DNA"/>
</dbReference>
<evidence type="ECO:0000256" key="1">
    <source>
        <dbReference type="SAM" id="Phobius"/>
    </source>
</evidence>
<proteinExistence type="predicted"/>
<feature type="transmembrane region" description="Helical" evidence="1">
    <location>
        <begin position="128"/>
        <end position="150"/>
    </location>
</feature>
<comment type="caution">
    <text evidence="2">The sequence shown here is derived from an EMBL/GenBank/DDBJ whole genome shotgun (WGS) entry which is preliminary data.</text>
</comment>
<name>A0ABR4CIA9_9HELO</name>
<reference evidence="2 3" key="1">
    <citation type="journal article" date="2024" name="Commun. Biol.">
        <title>Comparative genomic analysis of thermophilic fungi reveals convergent evolutionary adaptations and gene losses.</title>
        <authorList>
            <person name="Steindorff A.S."/>
            <person name="Aguilar-Pontes M.V."/>
            <person name="Robinson A.J."/>
            <person name="Andreopoulos B."/>
            <person name="LaButti K."/>
            <person name="Kuo A."/>
            <person name="Mondo S."/>
            <person name="Riley R."/>
            <person name="Otillar R."/>
            <person name="Haridas S."/>
            <person name="Lipzen A."/>
            <person name="Grimwood J."/>
            <person name="Schmutz J."/>
            <person name="Clum A."/>
            <person name="Reid I.D."/>
            <person name="Moisan M.C."/>
            <person name="Butler G."/>
            <person name="Nguyen T.T.M."/>
            <person name="Dewar K."/>
            <person name="Conant G."/>
            <person name="Drula E."/>
            <person name="Henrissat B."/>
            <person name="Hansel C."/>
            <person name="Singer S."/>
            <person name="Hutchinson M.I."/>
            <person name="de Vries R.P."/>
            <person name="Natvig D.O."/>
            <person name="Powell A.J."/>
            <person name="Tsang A."/>
            <person name="Grigoriev I.V."/>
        </authorList>
    </citation>
    <scope>NUCLEOTIDE SEQUENCE [LARGE SCALE GENOMIC DNA]</scope>
    <source>
        <strain evidence="2 3">CBS 494.80</strain>
    </source>
</reference>
<keyword evidence="1" id="KW-1133">Transmembrane helix</keyword>
<dbReference type="Proteomes" id="UP001595075">
    <property type="component" value="Unassembled WGS sequence"/>
</dbReference>
<organism evidence="2 3">
    <name type="scientific">Oculimacula yallundae</name>
    <dbReference type="NCBI Taxonomy" id="86028"/>
    <lineage>
        <taxon>Eukaryota</taxon>
        <taxon>Fungi</taxon>
        <taxon>Dikarya</taxon>
        <taxon>Ascomycota</taxon>
        <taxon>Pezizomycotina</taxon>
        <taxon>Leotiomycetes</taxon>
        <taxon>Helotiales</taxon>
        <taxon>Ploettnerulaceae</taxon>
        <taxon>Oculimacula</taxon>
    </lineage>
</organism>
<protein>
    <submittedName>
        <fullName evidence="2">Uncharacterized protein</fullName>
    </submittedName>
</protein>
<keyword evidence="1" id="KW-0812">Transmembrane</keyword>
<evidence type="ECO:0000313" key="2">
    <source>
        <dbReference type="EMBL" id="KAL2069460.1"/>
    </source>
</evidence>
<sequence>MQPSKPSAPCSANDPCLSSRSQLLNTARLSSRHGIPISLAPRVLVSNFSSTSRKPFKVLPFLRWMSNSMDKMDVAKTSESLGKLEREKNKKMVIAEQLSRSLYEENRRRGLSHDRAQSAVHSELTKRIVVSTLAIFLMAWLAWKIVSGAWRKLNGELPRPRRRKDDGFL</sequence>
<keyword evidence="1" id="KW-0472">Membrane</keyword>
<accession>A0ABR4CIA9</accession>